<feature type="non-terminal residue" evidence="1">
    <location>
        <position position="1"/>
    </location>
</feature>
<evidence type="ECO:0000313" key="2">
    <source>
        <dbReference type="Proteomes" id="UP000265520"/>
    </source>
</evidence>
<name>A0A392V208_9FABA</name>
<organism evidence="1 2">
    <name type="scientific">Trifolium medium</name>
    <dbReference type="NCBI Taxonomy" id="97028"/>
    <lineage>
        <taxon>Eukaryota</taxon>
        <taxon>Viridiplantae</taxon>
        <taxon>Streptophyta</taxon>
        <taxon>Embryophyta</taxon>
        <taxon>Tracheophyta</taxon>
        <taxon>Spermatophyta</taxon>
        <taxon>Magnoliopsida</taxon>
        <taxon>eudicotyledons</taxon>
        <taxon>Gunneridae</taxon>
        <taxon>Pentapetalae</taxon>
        <taxon>rosids</taxon>
        <taxon>fabids</taxon>
        <taxon>Fabales</taxon>
        <taxon>Fabaceae</taxon>
        <taxon>Papilionoideae</taxon>
        <taxon>50 kb inversion clade</taxon>
        <taxon>NPAAA clade</taxon>
        <taxon>Hologalegina</taxon>
        <taxon>IRL clade</taxon>
        <taxon>Trifolieae</taxon>
        <taxon>Trifolium</taxon>
    </lineage>
</organism>
<dbReference type="AlphaFoldDB" id="A0A392V208"/>
<reference evidence="1 2" key="1">
    <citation type="journal article" date="2018" name="Front. Plant Sci.">
        <title>Red Clover (Trifolium pratense) and Zigzag Clover (T. medium) - A Picture of Genomic Similarities and Differences.</title>
        <authorList>
            <person name="Dluhosova J."/>
            <person name="Istvanek J."/>
            <person name="Nedelnik J."/>
            <person name="Repkova J."/>
        </authorList>
    </citation>
    <scope>NUCLEOTIDE SEQUENCE [LARGE SCALE GENOMIC DNA]</scope>
    <source>
        <strain evidence="2">cv. 10/8</strain>
        <tissue evidence="1">Leaf</tissue>
    </source>
</reference>
<accession>A0A392V208</accession>
<dbReference type="EMBL" id="LXQA011040704">
    <property type="protein sequence ID" value="MCI82328.1"/>
    <property type="molecule type" value="Genomic_DNA"/>
</dbReference>
<comment type="caution">
    <text evidence="1">The sequence shown here is derived from an EMBL/GenBank/DDBJ whole genome shotgun (WGS) entry which is preliminary data.</text>
</comment>
<sequence length="37" mass="3823">VLACCAASGARCASQDKSVSGLRALRSFGRALRRGDL</sequence>
<proteinExistence type="predicted"/>
<evidence type="ECO:0000313" key="1">
    <source>
        <dbReference type="EMBL" id="MCI82328.1"/>
    </source>
</evidence>
<protein>
    <submittedName>
        <fullName evidence="1">Uncharacterized protein</fullName>
    </submittedName>
</protein>
<dbReference type="Proteomes" id="UP000265520">
    <property type="component" value="Unassembled WGS sequence"/>
</dbReference>
<keyword evidence="2" id="KW-1185">Reference proteome</keyword>